<protein>
    <recommendedName>
        <fullName evidence="3">MinD-like ATPase involved in chromosome partitioning or flagellar assembly</fullName>
    </recommendedName>
</protein>
<dbReference type="OrthoDB" id="5243870at2"/>
<dbReference type="AlphaFoldDB" id="A0A1I2AGY9"/>
<reference evidence="2" key="1">
    <citation type="submission" date="2016-10" db="EMBL/GenBank/DDBJ databases">
        <authorList>
            <person name="Varghese N."/>
            <person name="Submissions S."/>
        </authorList>
    </citation>
    <scope>NUCLEOTIDE SEQUENCE [LARGE SCALE GENOMIC DNA]</scope>
    <source>
        <strain evidence="2">DSM 46838</strain>
    </source>
</reference>
<dbReference type="SUPFAM" id="SSF52540">
    <property type="entry name" value="P-loop containing nucleoside triphosphate hydrolases"/>
    <property type="match status" value="1"/>
</dbReference>
<dbReference type="InterPro" id="IPR027417">
    <property type="entry name" value="P-loop_NTPase"/>
</dbReference>
<gene>
    <name evidence="1" type="ORF">SAMN05216574_103299</name>
</gene>
<sequence length="260" mass="26593">MLTVVTSGKAAPGVTTSTWALALAWPGPLLVADCDPAGGDMTPGLLAGRVSADRGLLSWSTAARRGVPAMQAATMVAQHAVQLPEQPQVWLVPGVTTAAQGTSFTAEAWERLASALHTSSASIGRDALVDAGRLVTERGCRPVLQAADRVLLAVRPSVRSVHAAQDATQRLRHELGDLAKVSALVVGDGPYSAGEVAKALDLPLAGTLPYDRTAAQALSDGATVSPKTLQRSALLRAASSLAKTLTSPTEASRVAEAVAG</sequence>
<proteinExistence type="predicted"/>
<accession>A0A1I2AGY9</accession>
<keyword evidence="2" id="KW-1185">Reference proteome</keyword>
<evidence type="ECO:0008006" key="3">
    <source>
        <dbReference type="Google" id="ProtNLM"/>
    </source>
</evidence>
<name>A0A1I2AGY9_9ACTN</name>
<organism evidence="1 2">
    <name type="scientific">Blastococcus tunisiensis</name>
    <dbReference type="NCBI Taxonomy" id="1798228"/>
    <lineage>
        <taxon>Bacteria</taxon>
        <taxon>Bacillati</taxon>
        <taxon>Actinomycetota</taxon>
        <taxon>Actinomycetes</taxon>
        <taxon>Geodermatophilales</taxon>
        <taxon>Geodermatophilaceae</taxon>
        <taxon>Blastococcus</taxon>
    </lineage>
</organism>
<evidence type="ECO:0000313" key="1">
    <source>
        <dbReference type="EMBL" id="SFE42253.1"/>
    </source>
</evidence>
<dbReference type="RefSeq" id="WP_092195824.1">
    <property type="nucleotide sequence ID" value="NZ_FOND01000003.1"/>
</dbReference>
<dbReference type="EMBL" id="FOND01000003">
    <property type="protein sequence ID" value="SFE42253.1"/>
    <property type="molecule type" value="Genomic_DNA"/>
</dbReference>
<evidence type="ECO:0000313" key="2">
    <source>
        <dbReference type="Proteomes" id="UP000198589"/>
    </source>
</evidence>
<dbReference type="Proteomes" id="UP000198589">
    <property type="component" value="Unassembled WGS sequence"/>
</dbReference>
<dbReference type="STRING" id="1798228.SAMN05216574_103299"/>
<dbReference type="Gene3D" id="3.40.50.300">
    <property type="entry name" value="P-loop containing nucleotide triphosphate hydrolases"/>
    <property type="match status" value="1"/>
</dbReference>